<dbReference type="InterPro" id="IPR025324">
    <property type="entry name" value="DUF4230"/>
</dbReference>
<dbReference type="Proteomes" id="UP001324270">
    <property type="component" value="Unassembled WGS sequence"/>
</dbReference>
<dbReference type="GeneID" id="84807947"/>
<keyword evidence="4" id="KW-1185">Reference proteome</keyword>
<proteinExistence type="predicted"/>
<evidence type="ECO:0000313" key="4">
    <source>
        <dbReference type="Proteomes" id="UP001324270"/>
    </source>
</evidence>
<reference evidence="2 4" key="3">
    <citation type="submission" date="2023-12" db="EMBL/GenBank/DDBJ databases">
        <title>Genomic sequences of Capnocytophaga and Parvimonas strains.</title>
        <authorList>
            <person name="Watt R.M."/>
            <person name="Wang M."/>
            <person name="Yang T."/>
            <person name="Tong W.M."/>
        </authorList>
    </citation>
    <scope>NUCLEOTIDE SEQUENCE [LARGE SCALE GENOMIC DNA]</scope>
    <source>
        <strain evidence="2 4">CCUG 13156</strain>
    </source>
</reference>
<dbReference type="OrthoDB" id="5700441at2"/>
<gene>
    <name evidence="1" type="ORF">CGC50_05135</name>
    <name evidence="2" type="ORF">VJJ49_00170</name>
</gene>
<dbReference type="Pfam" id="PF14014">
    <property type="entry name" value="DUF4230"/>
    <property type="match status" value="1"/>
</dbReference>
<reference evidence="1" key="1">
    <citation type="journal article" date="2017" name="Genome Announc.">
        <title>Twelve Complete Reference Genomes of Clinical Isolates in the Capnocytophaga Genus.</title>
        <authorList>
            <person name="Villarma A."/>
            <person name="Gulvik C.A."/>
            <person name="Rowe L.A."/>
            <person name="Sheth M."/>
            <person name="Juieng P."/>
            <person name="Nicholson A.C."/>
            <person name="Loparev V.N."/>
            <person name="McQuiston J.R."/>
        </authorList>
    </citation>
    <scope>NUCLEOTIDE SEQUENCE</scope>
    <source>
        <strain evidence="1">H1496</strain>
    </source>
</reference>
<dbReference type="EMBL" id="JAYKBV010000001">
    <property type="protein sequence ID" value="MEB3039112.1"/>
    <property type="molecule type" value="Genomic_DNA"/>
</dbReference>
<protein>
    <submittedName>
        <fullName evidence="1">DUF4230 domain-containing protein</fullName>
    </submittedName>
</protein>
<dbReference type="KEGG" id="cgh:CGC50_05135"/>
<dbReference type="EMBL" id="CP022386">
    <property type="protein sequence ID" value="ATA86603.1"/>
    <property type="molecule type" value="Genomic_DNA"/>
</dbReference>
<reference evidence="3" key="2">
    <citation type="submission" date="2017-06" db="EMBL/GenBank/DDBJ databases">
        <title>Capnocytophaga spp. assemblies.</title>
        <authorList>
            <person name="Gulvik C.A."/>
        </authorList>
    </citation>
    <scope>NUCLEOTIDE SEQUENCE [LARGE SCALE GENOMIC DNA]</scope>
    <source>
        <strain evidence="3">H1496</strain>
    </source>
</reference>
<dbReference type="RefSeq" id="WP_002669346.1">
    <property type="nucleotide sequence ID" value="NZ_CAJPPZ010000126.1"/>
</dbReference>
<evidence type="ECO:0000313" key="2">
    <source>
        <dbReference type="EMBL" id="MEB3039112.1"/>
    </source>
</evidence>
<evidence type="ECO:0000313" key="1">
    <source>
        <dbReference type="EMBL" id="ATA86603.1"/>
    </source>
</evidence>
<organism evidence="1 3">
    <name type="scientific">Capnocytophaga gingivalis</name>
    <dbReference type="NCBI Taxonomy" id="1017"/>
    <lineage>
        <taxon>Bacteria</taxon>
        <taxon>Pseudomonadati</taxon>
        <taxon>Bacteroidota</taxon>
        <taxon>Flavobacteriia</taxon>
        <taxon>Flavobacteriales</taxon>
        <taxon>Flavobacteriaceae</taxon>
        <taxon>Capnocytophaga</taxon>
    </lineage>
</organism>
<name>A0A250FND9_9FLAO</name>
<dbReference type="Proteomes" id="UP000217250">
    <property type="component" value="Chromosome"/>
</dbReference>
<dbReference type="AlphaFoldDB" id="A0A250FND9"/>
<dbReference type="OMA" id="LTNSMGW"/>
<accession>A0A250FND9</accession>
<evidence type="ECO:0000313" key="3">
    <source>
        <dbReference type="Proteomes" id="UP000217250"/>
    </source>
</evidence>
<sequence length="205" mass="23817">MRKLLLGLLIGIGAAFLLQYFFKKEQDHSSLTEDSALIVQQINNVGKLVVTEGYFSEIMTYQDAKKYFNNWVSFDKKALVVVNAEATISYDLHQLRYEIDEAHKVVRLTQIPPEELKIYPKVQYYNIEESSFNPFTAEDHNKINKRVTDLISRKIEQSSLRSNAQNRLLTELSKIFILTHTMGWKLEYTDIPIEKESDLALPLKK</sequence>